<dbReference type="SUPFAM" id="SSF55315">
    <property type="entry name" value="L30e-like"/>
    <property type="match status" value="1"/>
</dbReference>
<dbReference type="PANTHER" id="PTHR43191:SF12">
    <property type="entry name" value="RRNA METHYLASE"/>
    <property type="match status" value="1"/>
</dbReference>
<dbReference type="EMBL" id="JAVIIV010000005">
    <property type="protein sequence ID" value="MDX8485587.1"/>
    <property type="molecule type" value="Genomic_DNA"/>
</dbReference>
<dbReference type="Proteomes" id="UP001280156">
    <property type="component" value="Unassembled WGS sequence"/>
</dbReference>
<accession>A0ABU4YIE0</accession>
<dbReference type="Gene3D" id="3.40.1280.10">
    <property type="match status" value="1"/>
</dbReference>
<dbReference type="GO" id="GO:0032259">
    <property type="term" value="P:methylation"/>
    <property type="evidence" value="ECO:0007669"/>
    <property type="project" value="UniProtKB-KW"/>
</dbReference>
<sequence length="280" mass="29920">MNLIPIDDPKDPRVAAYLDIRERDLVGRHGRFVAEGKVVLDLLLSSGRFAAESALILENRLAGVQEILRKAPPEFPVYVAASEVMDRIAGFHMHRGILAIGMRGDPVPAEILVETLPRRALAVVLVGISNHDNMGAIFRNAAAFGADAVLLDQTCCDPLYRKAIRVSVGAALKVPFAAFGDTGTFTATLDRLGFGQFALSPGGNVDIRAAERSARLALYLGTEGEGLPRDLLARLQTVRIAMAEGFDSLNVAAASAIALHHFSMASDPQNDPTSRVAATL</sequence>
<evidence type="ECO:0000259" key="3">
    <source>
        <dbReference type="Pfam" id="PF00588"/>
    </source>
</evidence>
<evidence type="ECO:0000313" key="5">
    <source>
        <dbReference type="Proteomes" id="UP001280156"/>
    </source>
</evidence>
<evidence type="ECO:0000256" key="1">
    <source>
        <dbReference type="ARBA" id="ARBA00022603"/>
    </source>
</evidence>
<dbReference type="InterPro" id="IPR001537">
    <property type="entry name" value="SpoU_MeTrfase"/>
</dbReference>
<keyword evidence="2" id="KW-0808">Transferase</keyword>
<organism evidence="4 5">
    <name type="scientific">Mesorhizobium humile</name>
    <dbReference type="NCBI Taxonomy" id="3072313"/>
    <lineage>
        <taxon>Bacteria</taxon>
        <taxon>Pseudomonadati</taxon>
        <taxon>Pseudomonadota</taxon>
        <taxon>Alphaproteobacteria</taxon>
        <taxon>Hyphomicrobiales</taxon>
        <taxon>Phyllobacteriaceae</taxon>
        <taxon>Mesorhizobium</taxon>
    </lineage>
</organism>
<dbReference type="InterPro" id="IPR051259">
    <property type="entry name" value="rRNA_Methyltransferase"/>
</dbReference>
<reference evidence="4 5" key="1">
    <citation type="submission" date="2023-08" db="EMBL/GenBank/DDBJ databases">
        <title>Implementing the SeqCode for naming new Mesorhizobium species isolated from Vachellia karroo root nodules.</title>
        <authorList>
            <person name="Van Lill M."/>
        </authorList>
    </citation>
    <scope>NUCLEOTIDE SEQUENCE [LARGE SCALE GENOMIC DNA]</scope>
    <source>
        <strain evidence="4 5">VK2B</strain>
    </source>
</reference>
<dbReference type="InterPro" id="IPR029028">
    <property type="entry name" value="Alpha/beta_knot_MTases"/>
</dbReference>
<dbReference type="Gene3D" id="3.30.1330.30">
    <property type="match status" value="1"/>
</dbReference>
<keyword evidence="5" id="KW-1185">Reference proteome</keyword>
<keyword evidence="1 4" id="KW-0489">Methyltransferase</keyword>
<protein>
    <submittedName>
        <fullName evidence="4">RNA methyltransferase</fullName>
    </submittedName>
</protein>
<dbReference type="SUPFAM" id="SSF75217">
    <property type="entry name" value="alpha/beta knot"/>
    <property type="match status" value="1"/>
</dbReference>
<dbReference type="Pfam" id="PF00588">
    <property type="entry name" value="SpoU_methylase"/>
    <property type="match status" value="1"/>
</dbReference>
<evidence type="ECO:0000256" key="2">
    <source>
        <dbReference type="ARBA" id="ARBA00022679"/>
    </source>
</evidence>
<name>A0ABU4YIE0_9HYPH</name>
<evidence type="ECO:0000313" key="4">
    <source>
        <dbReference type="EMBL" id="MDX8485587.1"/>
    </source>
</evidence>
<dbReference type="GO" id="GO:0008168">
    <property type="term" value="F:methyltransferase activity"/>
    <property type="evidence" value="ECO:0007669"/>
    <property type="project" value="UniProtKB-KW"/>
</dbReference>
<dbReference type="InterPro" id="IPR029026">
    <property type="entry name" value="tRNA_m1G_MTases_N"/>
</dbReference>
<dbReference type="RefSeq" id="WP_320293298.1">
    <property type="nucleotide sequence ID" value="NZ_JAVIIU010000001.1"/>
</dbReference>
<dbReference type="CDD" id="cd18095">
    <property type="entry name" value="SpoU-like_rRNA-MTase"/>
    <property type="match status" value="1"/>
</dbReference>
<comment type="caution">
    <text evidence="4">The sequence shown here is derived from an EMBL/GenBank/DDBJ whole genome shotgun (WGS) entry which is preliminary data.</text>
</comment>
<proteinExistence type="predicted"/>
<dbReference type="InterPro" id="IPR029064">
    <property type="entry name" value="Ribosomal_eL30-like_sf"/>
</dbReference>
<feature type="domain" description="tRNA/rRNA methyltransferase SpoU type" evidence="3">
    <location>
        <begin position="121"/>
        <end position="260"/>
    </location>
</feature>
<dbReference type="PANTHER" id="PTHR43191">
    <property type="entry name" value="RRNA METHYLTRANSFERASE 3"/>
    <property type="match status" value="1"/>
</dbReference>
<gene>
    <name evidence="4" type="ORF">RFM52_10295</name>
</gene>